<gene>
    <name evidence="2" type="ORF">BGZ99_001703</name>
</gene>
<feature type="compositionally biased region" description="Polar residues" evidence="1">
    <location>
        <begin position="410"/>
        <end position="421"/>
    </location>
</feature>
<reference evidence="2" key="1">
    <citation type="journal article" date="2020" name="Fungal Divers.">
        <title>Resolving the Mortierellaceae phylogeny through synthesis of multi-gene phylogenetics and phylogenomics.</title>
        <authorList>
            <person name="Vandepol N."/>
            <person name="Liber J."/>
            <person name="Desiro A."/>
            <person name="Na H."/>
            <person name="Kennedy M."/>
            <person name="Barry K."/>
            <person name="Grigoriev I.V."/>
            <person name="Miller A.N."/>
            <person name="O'Donnell K."/>
            <person name="Stajich J.E."/>
            <person name="Bonito G."/>
        </authorList>
    </citation>
    <scope>NUCLEOTIDE SEQUENCE</scope>
    <source>
        <strain evidence="2">REB-010B</strain>
    </source>
</reference>
<evidence type="ECO:0000313" key="2">
    <source>
        <dbReference type="EMBL" id="KAG0306715.1"/>
    </source>
</evidence>
<feature type="compositionally biased region" description="Polar residues" evidence="1">
    <location>
        <begin position="201"/>
        <end position="211"/>
    </location>
</feature>
<sequence>MTPIAGKGNQRFDITDNVALGVINNHAPNPKAADVNMPQGSYHHEAASDHKDRGRDSEDDASAVSWSDSNASNADDDEENPPPRMIAVLLSDSFHRKSDSKHNNSPSAGSASEIRFNPGDRVEVFKAVMLVETVLDQRVVLSCVGIPERTTFKIIPISHSLGAGEPGEERKQSTRINRHSRETPTVAQEQRLGAARKRSRSTNSSIPNPVSQKIRKSKRENLEINRLPTPLPVLMQPQARQQETNPLNLLVRKSDKDRTGGARGWIGSGGADNGAITYFADLWSNITQETTTAANTPVASRSGTPALYSSPSGASVAGHSLAKVKSQGPTRHVCWLTGIRSALIRAVCASCGNDYKNLNCTFGCSPRTWQLDIRIESSVSDGTAEAQLLVLRDHEEVMWTLLGLRVTTSGGTENNTEQVTLTSTSSSSHMMDADADASEGYRVSAQPVTPAFDPHQDIKNRILRIVARRGELSFKVNTATYGYRQSEDSMAGFHQAGGYVDIMHQDRSQRAKTEEKLWMDLCTACSSKRETFLLHAMPASSSIMGTSTPAFATTTDAIPDVAKSAQLTV</sequence>
<accession>A0A9P6QYA5</accession>
<feature type="compositionally biased region" description="Low complexity" evidence="1">
    <location>
        <begin position="62"/>
        <end position="73"/>
    </location>
</feature>
<organism evidence="2 3">
    <name type="scientific">Dissophora globulifera</name>
    <dbReference type="NCBI Taxonomy" id="979702"/>
    <lineage>
        <taxon>Eukaryota</taxon>
        <taxon>Fungi</taxon>
        <taxon>Fungi incertae sedis</taxon>
        <taxon>Mucoromycota</taxon>
        <taxon>Mortierellomycotina</taxon>
        <taxon>Mortierellomycetes</taxon>
        <taxon>Mortierellales</taxon>
        <taxon>Mortierellaceae</taxon>
        <taxon>Dissophora</taxon>
    </lineage>
</organism>
<dbReference type="EMBL" id="JAAAIP010001443">
    <property type="protein sequence ID" value="KAG0306715.1"/>
    <property type="molecule type" value="Genomic_DNA"/>
</dbReference>
<evidence type="ECO:0000256" key="1">
    <source>
        <dbReference type="SAM" id="MobiDB-lite"/>
    </source>
</evidence>
<protein>
    <submittedName>
        <fullName evidence="2">Uncharacterized protein</fullName>
    </submittedName>
</protein>
<feature type="compositionally biased region" description="Basic and acidic residues" evidence="1">
    <location>
        <begin position="42"/>
        <end position="56"/>
    </location>
</feature>
<dbReference type="AlphaFoldDB" id="A0A9P6QYA5"/>
<keyword evidence="3" id="KW-1185">Reference proteome</keyword>
<feature type="non-terminal residue" evidence="2">
    <location>
        <position position="569"/>
    </location>
</feature>
<feature type="region of interest" description="Disordered" evidence="1">
    <location>
        <begin position="95"/>
        <end position="114"/>
    </location>
</feature>
<dbReference type="OrthoDB" id="2421866at2759"/>
<evidence type="ECO:0000313" key="3">
    <source>
        <dbReference type="Proteomes" id="UP000738325"/>
    </source>
</evidence>
<dbReference type="Proteomes" id="UP000738325">
    <property type="component" value="Unassembled WGS sequence"/>
</dbReference>
<comment type="caution">
    <text evidence="2">The sequence shown here is derived from an EMBL/GenBank/DDBJ whole genome shotgun (WGS) entry which is preliminary data.</text>
</comment>
<name>A0A9P6QYA5_9FUNG</name>
<feature type="region of interest" description="Disordered" evidence="1">
    <location>
        <begin position="410"/>
        <end position="431"/>
    </location>
</feature>
<feature type="region of interest" description="Disordered" evidence="1">
    <location>
        <begin position="159"/>
        <end position="226"/>
    </location>
</feature>
<proteinExistence type="predicted"/>
<feature type="region of interest" description="Disordered" evidence="1">
    <location>
        <begin position="24"/>
        <end position="83"/>
    </location>
</feature>